<evidence type="ECO:0000256" key="2">
    <source>
        <dbReference type="ARBA" id="ARBA00022649"/>
    </source>
</evidence>
<reference evidence="8 9" key="1">
    <citation type="journal article" date="2016" name="Front. Microbiol.">
        <title>Genomic Resource of Rice Seed Associated Bacteria.</title>
        <authorList>
            <person name="Midha S."/>
            <person name="Bansal K."/>
            <person name="Sharma S."/>
            <person name="Kumar N."/>
            <person name="Patil P.P."/>
            <person name="Chaudhry V."/>
            <person name="Patil P.B."/>
        </authorList>
    </citation>
    <scope>NUCLEOTIDE SEQUENCE [LARGE SCALE GENOMIC DNA]</scope>
    <source>
        <strain evidence="8 9">NS226</strain>
    </source>
</reference>
<gene>
    <name evidence="8" type="ORF">NS226_12030</name>
</gene>
<evidence type="ECO:0000256" key="1">
    <source>
        <dbReference type="ARBA" id="ARBA00006620"/>
    </source>
</evidence>
<evidence type="ECO:0000256" key="7">
    <source>
        <dbReference type="ARBA" id="ARBA00023016"/>
    </source>
</evidence>
<accession>A0A175R729</accession>
<dbReference type="EMBL" id="LDPZ01000023">
    <property type="protein sequence ID" value="KTQ95279.1"/>
    <property type="molecule type" value="Genomic_DNA"/>
</dbReference>
<evidence type="ECO:0000256" key="5">
    <source>
        <dbReference type="ARBA" id="ARBA00022801"/>
    </source>
</evidence>
<sequence length="66" mass="7288">MAPRTFDRDLRHLLLAAGCYLIRQGKGSHEIWHSPVTNHSFPVQVGVASRHTANAILKQAGLPKAF</sequence>
<evidence type="ECO:0000313" key="8">
    <source>
        <dbReference type="EMBL" id="KTQ95279.1"/>
    </source>
</evidence>
<proteinExistence type="inferred from homology"/>
<comment type="similarity">
    <text evidence="1">Belongs to the HicA mRNA interferase family.</text>
</comment>
<dbReference type="PATRIC" id="fig|401562.3.peg.1947"/>
<dbReference type="GO" id="GO:0004519">
    <property type="term" value="F:endonuclease activity"/>
    <property type="evidence" value="ECO:0007669"/>
    <property type="project" value="UniProtKB-KW"/>
</dbReference>
<dbReference type="GO" id="GO:0003729">
    <property type="term" value="F:mRNA binding"/>
    <property type="evidence" value="ECO:0007669"/>
    <property type="project" value="InterPro"/>
</dbReference>
<keyword evidence="2" id="KW-1277">Toxin-antitoxin system</keyword>
<evidence type="ECO:0000256" key="6">
    <source>
        <dbReference type="ARBA" id="ARBA00022884"/>
    </source>
</evidence>
<dbReference type="Proteomes" id="UP000078272">
    <property type="component" value="Unassembled WGS sequence"/>
</dbReference>
<evidence type="ECO:0008006" key="10">
    <source>
        <dbReference type="Google" id="ProtNLM"/>
    </source>
</evidence>
<dbReference type="Pfam" id="PF07927">
    <property type="entry name" value="HicA_toxin"/>
    <property type="match status" value="1"/>
</dbReference>
<evidence type="ECO:0000313" key="9">
    <source>
        <dbReference type="Proteomes" id="UP000078272"/>
    </source>
</evidence>
<dbReference type="InterPro" id="IPR038570">
    <property type="entry name" value="HicA_sf"/>
</dbReference>
<protein>
    <recommendedName>
        <fullName evidence="10">YcfA family protein</fullName>
    </recommendedName>
</protein>
<dbReference type="AlphaFoldDB" id="A0A175R729"/>
<organism evidence="8 9">
    <name type="scientific">Aureimonas ureilytica</name>
    <dbReference type="NCBI Taxonomy" id="401562"/>
    <lineage>
        <taxon>Bacteria</taxon>
        <taxon>Pseudomonadati</taxon>
        <taxon>Pseudomonadota</taxon>
        <taxon>Alphaproteobacteria</taxon>
        <taxon>Hyphomicrobiales</taxon>
        <taxon>Aurantimonadaceae</taxon>
        <taxon>Aureimonas</taxon>
    </lineage>
</organism>
<dbReference type="SUPFAM" id="SSF54786">
    <property type="entry name" value="YcfA/nrd intein domain"/>
    <property type="match status" value="1"/>
</dbReference>
<evidence type="ECO:0000256" key="3">
    <source>
        <dbReference type="ARBA" id="ARBA00022722"/>
    </source>
</evidence>
<comment type="caution">
    <text evidence="8">The sequence shown here is derived from an EMBL/GenBank/DDBJ whole genome shotgun (WGS) entry which is preliminary data.</text>
</comment>
<dbReference type="Gene3D" id="3.30.920.30">
    <property type="entry name" value="Hypothetical protein"/>
    <property type="match status" value="1"/>
</dbReference>
<dbReference type="InterPro" id="IPR012933">
    <property type="entry name" value="HicA_mRNA_interferase"/>
</dbReference>
<dbReference type="OrthoDB" id="9811409at2"/>
<name>A0A175R729_9HYPH</name>
<keyword evidence="5" id="KW-0378">Hydrolase</keyword>
<keyword evidence="4" id="KW-0255">Endonuclease</keyword>
<keyword evidence="7" id="KW-0346">Stress response</keyword>
<dbReference type="GO" id="GO:0016787">
    <property type="term" value="F:hydrolase activity"/>
    <property type="evidence" value="ECO:0007669"/>
    <property type="project" value="UniProtKB-KW"/>
</dbReference>
<keyword evidence="6" id="KW-0694">RNA-binding</keyword>
<dbReference type="RefSeq" id="WP_058635184.1">
    <property type="nucleotide sequence ID" value="NZ_LDPZ01000023.1"/>
</dbReference>
<keyword evidence="3" id="KW-0540">Nuclease</keyword>
<evidence type="ECO:0000256" key="4">
    <source>
        <dbReference type="ARBA" id="ARBA00022759"/>
    </source>
</evidence>